<dbReference type="InterPro" id="IPR005337">
    <property type="entry name" value="RapZ-like"/>
</dbReference>
<evidence type="ECO:0000259" key="5">
    <source>
        <dbReference type="Pfam" id="PF03668"/>
    </source>
</evidence>
<dbReference type="KEGG" id="faa:HMPREF0389_01260"/>
<evidence type="ECO:0000259" key="6">
    <source>
        <dbReference type="Pfam" id="PF22740"/>
    </source>
</evidence>
<feature type="binding site" evidence="4">
    <location>
        <begin position="59"/>
        <end position="62"/>
    </location>
    <ligand>
        <name>GTP</name>
        <dbReference type="ChEBI" id="CHEBI:37565"/>
    </ligand>
</feature>
<protein>
    <submittedName>
        <fullName evidence="7">Uncharacterized protein</fullName>
    </submittedName>
</protein>
<dbReference type="RefSeq" id="WP_014263182.1">
    <property type="nucleotide sequence ID" value="NC_016630.1"/>
</dbReference>
<organism evidence="7 8">
    <name type="scientific">Filifactor alocis (strain ATCC 35896 / CCUG 47790 / D40 B5)</name>
    <name type="common">Fusobacterium alocis</name>
    <dbReference type="NCBI Taxonomy" id="546269"/>
    <lineage>
        <taxon>Bacteria</taxon>
        <taxon>Bacillati</taxon>
        <taxon>Bacillota</taxon>
        <taxon>Clostridia</taxon>
        <taxon>Peptostreptococcales</taxon>
        <taxon>Filifactoraceae</taxon>
        <taxon>Filifactor</taxon>
    </lineage>
</organism>
<dbReference type="Pfam" id="PF22740">
    <property type="entry name" value="PapZ_C"/>
    <property type="match status" value="1"/>
</dbReference>
<dbReference type="Pfam" id="PF03668">
    <property type="entry name" value="RapZ-like_N"/>
    <property type="match status" value="1"/>
</dbReference>
<evidence type="ECO:0000256" key="1">
    <source>
        <dbReference type="ARBA" id="ARBA00022741"/>
    </source>
</evidence>
<dbReference type="Proteomes" id="UP000007468">
    <property type="component" value="Chromosome"/>
</dbReference>
<dbReference type="InterPro" id="IPR053930">
    <property type="entry name" value="RapZ-like_N"/>
</dbReference>
<evidence type="ECO:0000256" key="2">
    <source>
        <dbReference type="ARBA" id="ARBA00022840"/>
    </source>
</evidence>
<dbReference type="eggNOG" id="COG1660">
    <property type="taxonomic scope" value="Bacteria"/>
</dbReference>
<keyword evidence="1 4" id="KW-0547">Nucleotide-binding</keyword>
<evidence type="ECO:0000313" key="8">
    <source>
        <dbReference type="Proteomes" id="UP000007468"/>
    </source>
</evidence>
<dbReference type="HAMAP" id="MF_00636">
    <property type="entry name" value="RapZ_like"/>
    <property type="match status" value="1"/>
</dbReference>
<dbReference type="EMBL" id="CP002390">
    <property type="protein sequence ID" value="EFE28008.1"/>
    <property type="molecule type" value="Genomic_DNA"/>
</dbReference>
<feature type="domain" description="RapZ-like N-terminal" evidence="5">
    <location>
        <begin position="1"/>
        <end position="155"/>
    </location>
</feature>
<evidence type="ECO:0000256" key="3">
    <source>
        <dbReference type="ARBA" id="ARBA00023134"/>
    </source>
</evidence>
<dbReference type="PANTHER" id="PTHR30448:SF0">
    <property type="entry name" value="RNASE ADAPTER PROTEIN RAPZ"/>
    <property type="match status" value="1"/>
</dbReference>
<dbReference type="NCBIfam" id="NF003828">
    <property type="entry name" value="PRK05416.1"/>
    <property type="match status" value="1"/>
</dbReference>
<feature type="domain" description="RapZ C-terminal" evidence="6">
    <location>
        <begin position="165"/>
        <end position="283"/>
    </location>
</feature>
<keyword evidence="3 4" id="KW-0342">GTP-binding</keyword>
<accession>D6GT23</accession>
<dbReference type="GO" id="GO:0005524">
    <property type="term" value="F:ATP binding"/>
    <property type="evidence" value="ECO:0007669"/>
    <property type="project" value="UniProtKB-UniRule"/>
</dbReference>
<dbReference type="STRING" id="546269.HMPREF0389_01260"/>
<dbReference type="AlphaFoldDB" id="D6GT23"/>
<reference evidence="8" key="1">
    <citation type="submission" date="2010-12" db="EMBL/GenBank/DDBJ databases">
        <title>The genome sequence of Filifactor alocis strain ATCC 35896.</title>
        <authorList>
            <consortium name="The Broad Institute Genome Sequencing Platform"/>
            <person name="Ward D."/>
            <person name="Earl A."/>
            <person name="Feldgarden M."/>
            <person name="Young S.K."/>
            <person name="Gargeya S."/>
            <person name="Zeng Q."/>
            <person name="Alvarado L."/>
            <person name="Berlin A."/>
            <person name="Bochicchio J."/>
            <person name="Chapman S.B."/>
            <person name="Chen Z."/>
            <person name="Freedman E."/>
            <person name="Gellesch M."/>
            <person name="Goldberg J."/>
            <person name="Griggs A."/>
            <person name="Gujja S."/>
            <person name="Heilman E."/>
            <person name="Heiman D."/>
            <person name="Howarth C."/>
            <person name="Mehta T."/>
            <person name="Neiman D."/>
            <person name="Pearson M."/>
            <person name="Roberts A."/>
            <person name="Saif S."/>
            <person name="Shea T."/>
            <person name="Shenoy N."/>
            <person name="Sisk P."/>
            <person name="Stolte C."/>
            <person name="Sykes S."/>
            <person name="White J."/>
            <person name="Yandava C."/>
            <person name="Izard J."/>
            <person name="Blanton J.M."/>
            <person name="Baranova O.V."/>
            <person name="Tanner A.C."/>
            <person name="Dewhirst F.E."/>
            <person name="Haas B."/>
            <person name="Nusbaum C."/>
            <person name="Birren B."/>
        </authorList>
    </citation>
    <scope>NUCLEOTIDE SEQUENCE [LARGE SCALE GENOMIC DNA]</scope>
    <source>
        <strain evidence="8">ATCC 35896 / D40 B5</strain>
    </source>
</reference>
<proteinExistence type="inferred from homology"/>
<gene>
    <name evidence="7" type="ordered locus">HMPREF0389_01260</name>
</gene>
<name>D6GT23_FILAD</name>
<dbReference type="OrthoDB" id="9784461at2"/>
<dbReference type="Gene3D" id="3.40.50.300">
    <property type="entry name" value="P-loop containing nucleotide triphosphate hydrolases"/>
    <property type="match status" value="1"/>
</dbReference>
<dbReference type="InterPro" id="IPR027417">
    <property type="entry name" value="P-loop_NTPase"/>
</dbReference>
<dbReference type="PIRSF" id="PIRSF005052">
    <property type="entry name" value="P-loopkin"/>
    <property type="match status" value="1"/>
</dbReference>
<dbReference type="PATRIC" id="fig|546269.5.peg.1745"/>
<dbReference type="PANTHER" id="PTHR30448">
    <property type="entry name" value="RNASE ADAPTER PROTEIN RAPZ"/>
    <property type="match status" value="1"/>
</dbReference>
<keyword evidence="2 4" id="KW-0067">ATP-binding</keyword>
<dbReference type="GO" id="GO:0005525">
    <property type="term" value="F:GTP binding"/>
    <property type="evidence" value="ECO:0007669"/>
    <property type="project" value="UniProtKB-UniRule"/>
</dbReference>
<dbReference type="SUPFAM" id="SSF52540">
    <property type="entry name" value="P-loop containing nucleoside triphosphate hydrolases"/>
    <property type="match status" value="1"/>
</dbReference>
<evidence type="ECO:0000256" key="4">
    <source>
        <dbReference type="HAMAP-Rule" id="MF_00636"/>
    </source>
</evidence>
<sequence length="286" mass="33470">MKTIIVTGLSGSGKSEAMNIFEDMGYYCIDNMPPSLIMKFRELGNQNLDYIEKVAFGIDIRGYRFFEDFHAIEQLLESSQHDDIDILFLEAKEEVLVRRYKMSRRSHPLARSQNILEGIREEKKKMKPLRQRADHIIDTGSITTRQLKEKLIQLYQNTEEKQKINLIVNSFGFKHGIPIDSDLVFDVRFLPNPYYVESLKTKTGNEPEVQEYVMNSEESHQFMVYLKQMIDFLIPNYIKEGKTQLLISIGCTGGKHRSVTVANKLYEYLEQKGYRVFRHHRDADKI</sequence>
<evidence type="ECO:0000313" key="7">
    <source>
        <dbReference type="EMBL" id="EFE28008.1"/>
    </source>
</evidence>
<keyword evidence="8" id="KW-1185">Reference proteome</keyword>
<dbReference type="InterPro" id="IPR053931">
    <property type="entry name" value="RapZ_C"/>
</dbReference>
<feature type="binding site" evidence="4">
    <location>
        <begin position="8"/>
        <end position="15"/>
    </location>
    <ligand>
        <name>ATP</name>
        <dbReference type="ChEBI" id="CHEBI:30616"/>
    </ligand>
</feature>